<organism evidence="2 3">
    <name type="scientific">Cochliobolus carbonum (strain 26-R-13)</name>
    <name type="common">Maize leaf spot fungus</name>
    <name type="synonym">Bipolaris zeicola</name>
    <dbReference type="NCBI Taxonomy" id="930089"/>
    <lineage>
        <taxon>Eukaryota</taxon>
        <taxon>Fungi</taxon>
        <taxon>Dikarya</taxon>
        <taxon>Ascomycota</taxon>
        <taxon>Pezizomycotina</taxon>
        <taxon>Dothideomycetes</taxon>
        <taxon>Pleosporomycetidae</taxon>
        <taxon>Pleosporales</taxon>
        <taxon>Pleosporineae</taxon>
        <taxon>Pleosporaceae</taxon>
        <taxon>Bipolaris</taxon>
    </lineage>
</organism>
<dbReference type="EMBL" id="KI964663">
    <property type="protein sequence ID" value="EUC31439.1"/>
    <property type="molecule type" value="Genomic_DNA"/>
</dbReference>
<proteinExistence type="predicted"/>
<accession>W6Y7W6</accession>
<dbReference type="PANTHER" id="PTHR33112:SF16">
    <property type="entry name" value="HETEROKARYON INCOMPATIBILITY DOMAIN-CONTAINING PROTEIN"/>
    <property type="match status" value="1"/>
</dbReference>
<dbReference type="AlphaFoldDB" id="W6Y7W6"/>
<protein>
    <recommendedName>
        <fullName evidence="1">Heterokaryon incompatibility domain-containing protein</fullName>
    </recommendedName>
</protein>
<dbReference type="Proteomes" id="UP000053841">
    <property type="component" value="Unassembled WGS sequence"/>
</dbReference>
<evidence type="ECO:0000313" key="2">
    <source>
        <dbReference type="EMBL" id="EUC31439.1"/>
    </source>
</evidence>
<dbReference type="GeneID" id="19150526"/>
<dbReference type="Pfam" id="PF06985">
    <property type="entry name" value="HET"/>
    <property type="match status" value="1"/>
</dbReference>
<name>W6Y7W6_COCC2</name>
<feature type="domain" description="Heterokaryon incompatibility" evidence="1">
    <location>
        <begin position="15"/>
        <end position="114"/>
    </location>
</feature>
<gene>
    <name evidence="2" type="ORF">COCCADRAFT_6686</name>
</gene>
<dbReference type="HOGENOM" id="CLU_102622_2_0_1"/>
<reference evidence="2 3" key="1">
    <citation type="journal article" date="2013" name="PLoS Genet.">
        <title>Comparative genome structure, secondary metabolite, and effector coding capacity across Cochliobolus pathogens.</title>
        <authorList>
            <person name="Condon B.J."/>
            <person name="Leng Y."/>
            <person name="Wu D."/>
            <person name="Bushley K.E."/>
            <person name="Ohm R.A."/>
            <person name="Otillar R."/>
            <person name="Martin J."/>
            <person name="Schackwitz W."/>
            <person name="Grimwood J."/>
            <person name="MohdZainudin N."/>
            <person name="Xue C."/>
            <person name="Wang R."/>
            <person name="Manning V.A."/>
            <person name="Dhillon B."/>
            <person name="Tu Z.J."/>
            <person name="Steffenson B.J."/>
            <person name="Salamov A."/>
            <person name="Sun H."/>
            <person name="Lowry S."/>
            <person name="LaButti K."/>
            <person name="Han J."/>
            <person name="Copeland A."/>
            <person name="Lindquist E."/>
            <person name="Barry K."/>
            <person name="Schmutz J."/>
            <person name="Baker S.E."/>
            <person name="Ciuffetti L.M."/>
            <person name="Grigoriev I.V."/>
            <person name="Zhong S."/>
            <person name="Turgeon B.G."/>
        </authorList>
    </citation>
    <scope>NUCLEOTIDE SEQUENCE [LARGE SCALE GENOMIC DNA]</scope>
    <source>
        <strain evidence="2 3">26-R-13</strain>
    </source>
</reference>
<dbReference type="RefSeq" id="XP_007714260.1">
    <property type="nucleotide sequence ID" value="XM_007716070.1"/>
</dbReference>
<keyword evidence="3" id="KW-1185">Reference proteome</keyword>
<evidence type="ECO:0000259" key="1">
    <source>
        <dbReference type="Pfam" id="PF06985"/>
    </source>
</evidence>
<dbReference type="KEGG" id="bze:COCCADRAFT_6686"/>
<dbReference type="STRING" id="930089.W6Y7W6"/>
<evidence type="ECO:0000313" key="3">
    <source>
        <dbReference type="Proteomes" id="UP000053841"/>
    </source>
</evidence>
<dbReference type="InterPro" id="IPR010730">
    <property type="entry name" value="HET"/>
</dbReference>
<dbReference type="OrthoDB" id="2958217at2759"/>
<sequence length="117" mass="13005">MALRDTASFLSVERYVCLSHCWGPEGPTLQLTSTTESDLRQGVDLDTVPRTFSEAAKVCLKMGIRFLWIDALCIIQGNEADWMEAATTMANMYENAFFTIAATGADNSDEGLRPFRE</sequence>
<dbReference type="PANTHER" id="PTHR33112">
    <property type="entry name" value="DOMAIN PROTEIN, PUTATIVE-RELATED"/>
    <property type="match status" value="1"/>
</dbReference>